<dbReference type="PROSITE" id="PS52014">
    <property type="entry name" value="SAMD1_WH"/>
    <property type="match status" value="1"/>
</dbReference>
<dbReference type="GO" id="GO:0003677">
    <property type="term" value="F:DNA binding"/>
    <property type="evidence" value="ECO:0007669"/>
    <property type="project" value="InterPro"/>
</dbReference>
<organism evidence="6 7">
    <name type="scientific">Takifugu rubripes</name>
    <name type="common">Japanese pufferfish</name>
    <name type="synonym">Fugu rubripes</name>
    <dbReference type="NCBI Taxonomy" id="31033"/>
    <lineage>
        <taxon>Eukaryota</taxon>
        <taxon>Metazoa</taxon>
        <taxon>Chordata</taxon>
        <taxon>Craniata</taxon>
        <taxon>Vertebrata</taxon>
        <taxon>Euteleostomi</taxon>
        <taxon>Actinopterygii</taxon>
        <taxon>Neopterygii</taxon>
        <taxon>Teleostei</taxon>
        <taxon>Neoteleostei</taxon>
        <taxon>Acanthomorphata</taxon>
        <taxon>Eupercaria</taxon>
        <taxon>Tetraodontiformes</taxon>
        <taxon>Tetradontoidea</taxon>
        <taxon>Tetraodontidae</taxon>
        <taxon>Takifugu</taxon>
    </lineage>
</organism>
<dbReference type="Proteomes" id="UP000005226">
    <property type="component" value="Chromosome 22"/>
</dbReference>
<name>A0A674NID8_TAKRU</name>
<evidence type="ECO:0000313" key="6">
    <source>
        <dbReference type="Ensembl" id="ENSTRUP00000072848.1"/>
    </source>
</evidence>
<dbReference type="GO" id="GO:0006325">
    <property type="term" value="P:chromatin organization"/>
    <property type="evidence" value="ECO:0007669"/>
    <property type="project" value="UniProtKB-KW"/>
</dbReference>
<dbReference type="GO" id="GO:0005634">
    <property type="term" value="C:nucleus"/>
    <property type="evidence" value="ECO:0007669"/>
    <property type="project" value="UniProtKB-SubCell"/>
</dbReference>
<evidence type="ECO:0000259" key="5">
    <source>
        <dbReference type="PROSITE" id="PS52014"/>
    </source>
</evidence>
<dbReference type="InParanoid" id="A0A674NID8"/>
<keyword evidence="2" id="KW-0597">Phosphoprotein</keyword>
<keyword evidence="7" id="KW-1185">Reference proteome</keyword>
<feature type="domain" description="SAMD1-like winged helix (WH)" evidence="5">
    <location>
        <begin position="6"/>
        <end position="57"/>
    </location>
</feature>
<keyword evidence="4" id="KW-0539">Nucleus</keyword>
<evidence type="ECO:0000256" key="2">
    <source>
        <dbReference type="ARBA" id="ARBA00022553"/>
    </source>
</evidence>
<evidence type="ECO:0000256" key="1">
    <source>
        <dbReference type="ARBA" id="ARBA00004123"/>
    </source>
</evidence>
<dbReference type="InterPro" id="IPR048589">
    <property type="entry name" value="SAMD1-like_WH"/>
</dbReference>
<evidence type="ECO:0000313" key="7">
    <source>
        <dbReference type="Proteomes" id="UP000005226"/>
    </source>
</evidence>
<reference evidence="6 7" key="1">
    <citation type="journal article" date="2011" name="Genome Biol. Evol.">
        <title>Integration of the genetic map and genome assembly of fugu facilitates insights into distinct features of genome evolution in teleosts and mammals.</title>
        <authorList>
            <person name="Kai W."/>
            <person name="Kikuchi K."/>
            <person name="Tohari S."/>
            <person name="Chew A.K."/>
            <person name="Tay A."/>
            <person name="Fujiwara A."/>
            <person name="Hosoya S."/>
            <person name="Suetake H."/>
            <person name="Naruse K."/>
            <person name="Brenner S."/>
            <person name="Suzuki Y."/>
            <person name="Venkatesh B."/>
        </authorList>
    </citation>
    <scope>NUCLEOTIDE SEQUENCE [LARGE SCALE GENOMIC DNA]</scope>
</reference>
<dbReference type="GeneTree" id="ENSGT00970000197196"/>
<proteinExistence type="predicted"/>
<sequence>MSRVMKKRQAEPQGVQYVWAAIEVIRNQKQIANMDRISNVNGPAAELAVKDGLVVRR</sequence>
<reference evidence="6" key="3">
    <citation type="submission" date="2025-09" db="UniProtKB">
        <authorList>
            <consortium name="Ensembl"/>
        </authorList>
    </citation>
    <scope>IDENTIFICATION</scope>
</reference>
<accession>A0A674NID8</accession>
<protein>
    <recommendedName>
        <fullName evidence="5">SAMD1-like winged helix (WH) domain-containing protein</fullName>
    </recommendedName>
</protein>
<reference evidence="6" key="2">
    <citation type="submission" date="2025-08" db="UniProtKB">
        <authorList>
            <consortium name="Ensembl"/>
        </authorList>
    </citation>
    <scope>IDENTIFICATION</scope>
</reference>
<dbReference type="Ensembl" id="ENSTRUT00000085915.1">
    <property type="protein sequence ID" value="ENSTRUP00000072848.1"/>
    <property type="gene ID" value="ENSTRUG00000028647.1"/>
</dbReference>
<dbReference type="AlphaFoldDB" id="A0A674NID8"/>
<keyword evidence="3" id="KW-0156">Chromatin regulator</keyword>
<evidence type="ECO:0000256" key="3">
    <source>
        <dbReference type="ARBA" id="ARBA00022853"/>
    </source>
</evidence>
<evidence type="ECO:0000256" key="4">
    <source>
        <dbReference type="ARBA" id="ARBA00023242"/>
    </source>
</evidence>
<comment type="subcellular location">
    <subcellularLocation>
        <location evidence="1">Nucleus</location>
    </subcellularLocation>
</comment>